<feature type="region of interest" description="Disordered" evidence="1">
    <location>
        <begin position="192"/>
        <end position="248"/>
    </location>
</feature>
<dbReference type="GO" id="GO:0044615">
    <property type="term" value="C:nuclear pore nuclear basket"/>
    <property type="evidence" value="ECO:0007669"/>
    <property type="project" value="InterPro"/>
</dbReference>
<evidence type="ECO:0000256" key="1">
    <source>
        <dbReference type="SAM" id="MobiDB-lite"/>
    </source>
</evidence>
<name>A0A1E3PPC3_9ASCO</name>
<feature type="region of interest" description="Disordered" evidence="1">
    <location>
        <begin position="1"/>
        <end position="38"/>
    </location>
</feature>
<dbReference type="GO" id="GO:0016973">
    <property type="term" value="P:poly(A)+ mRNA export from nucleus"/>
    <property type="evidence" value="ECO:0007669"/>
    <property type="project" value="TreeGrafter"/>
</dbReference>
<evidence type="ECO:0000313" key="2">
    <source>
        <dbReference type="EMBL" id="ODQ67074.1"/>
    </source>
</evidence>
<dbReference type="Proteomes" id="UP000095009">
    <property type="component" value="Unassembled WGS sequence"/>
</dbReference>
<dbReference type="AlphaFoldDB" id="A0A1E3PPC3"/>
<dbReference type="GO" id="GO:0031990">
    <property type="term" value="P:mRNA export from nucleus in response to heat stress"/>
    <property type="evidence" value="ECO:0007669"/>
    <property type="project" value="TreeGrafter"/>
</dbReference>
<dbReference type="GO" id="GO:0008298">
    <property type="term" value="P:intracellular mRNA localization"/>
    <property type="evidence" value="ECO:0007669"/>
    <property type="project" value="TreeGrafter"/>
</dbReference>
<dbReference type="GO" id="GO:0017056">
    <property type="term" value="F:structural constituent of nuclear pore"/>
    <property type="evidence" value="ECO:0007669"/>
    <property type="project" value="InterPro"/>
</dbReference>
<feature type="compositionally biased region" description="Low complexity" evidence="1">
    <location>
        <begin position="527"/>
        <end position="540"/>
    </location>
</feature>
<feature type="compositionally biased region" description="Polar residues" evidence="1">
    <location>
        <begin position="8"/>
        <end position="19"/>
    </location>
</feature>
<feature type="compositionally biased region" description="Polar residues" evidence="1">
    <location>
        <begin position="378"/>
        <end position="395"/>
    </location>
</feature>
<reference evidence="2 3" key="1">
    <citation type="journal article" date="2016" name="Proc. Natl. Acad. Sci. U.S.A.">
        <title>Comparative genomics of biotechnologically important yeasts.</title>
        <authorList>
            <person name="Riley R."/>
            <person name="Haridas S."/>
            <person name="Wolfe K.H."/>
            <person name="Lopes M.R."/>
            <person name="Hittinger C.T."/>
            <person name="Goeker M."/>
            <person name="Salamov A.A."/>
            <person name="Wisecaver J.H."/>
            <person name="Long T.M."/>
            <person name="Calvey C.H."/>
            <person name="Aerts A.L."/>
            <person name="Barry K.W."/>
            <person name="Choi C."/>
            <person name="Clum A."/>
            <person name="Coughlan A.Y."/>
            <person name="Deshpande S."/>
            <person name="Douglass A.P."/>
            <person name="Hanson S.J."/>
            <person name="Klenk H.-P."/>
            <person name="LaButti K.M."/>
            <person name="Lapidus A."/>
            <person name="Lindquist E.A."/>
            <person name="Lipzen A.M."/>
            <person name="Meier-Kolthoff J.P."/>
            <person name="Ohm R.A."/>
            <person name="Otillar R.P."/>
            <person name="Pangilinan J.L."/>
            <person name="Peng Y."/>
            <person name="Rokas A."/>
            <person name="Rosa C.A."/>
            <person name="Scheuner C."/>
            <person name="Sibirny A.A."/>
            <person name="Slot J.C."/>
            <person name="Stielow J.B."/>
            <person name="Sun H."/>
            <person name="Kurtzman C.P."/>
            <person name="Blackwell M."/>
            <person name="Grigoriev I.V."/>
            <person name="Jeffries T.W."/>
        </authorList>
    </citation>
    <scope>NUCLEOTIDE SEQUENCE [LARGE SCALE GENOMIC DNA]</scope>
    <source>
        <strain evidence="2 3">DSM 6958</strain>
    </source>
</reference>
<organism evidence="2 3">
    <name type="scientific">Nadsonia fulvescens var. elongata DSM 6958</name>
    <dbReference type="NCBI Taxonomy" id="857566"/>
    <lineage>
        <taxon>Eukaryota</taxon>
        <taxon>Fungi</taxon>
        <taxon>Dikarya</taxon>
        <taxon>Ascomycota</taxon>
        <taxon>Saccharomycotina</taxon>
        <taxon>Dipodascomycetes</taxon>
        <taxon>Dipodascales</taxon>
        <taxon>Dipodascales incertae sedis</taxon>
        <taxon>Nadsonia</taxon>
    </lineage>
</organism>
<feature type="compositionally biased region" description="Basic and acidic residues" evidence="1">
    <location>
        <begin position="402"/>
        <end position="415"/>
    </location>
</feature>
<feature type="region of interest" description="Disordered" evidence="1">
    <location>
        <begin position="527"/>
        <end position="553"/>
    </location>
</feature>
<evidence type="ECO:0000313" key="3">
    <source>
        <dbReference type="Proteomes" id="UP000095009"/>
    </source>
</evidence>
<dbReference type="EMBL" id="KV454407">
    <property type="protein sequence ID" value="ODQ67074.1"/>
    <property type="molecule type" value="Genomic_DNA"/>
</dbReference>
<feature type="compositionally biased region" description="Polar residues" evidence="1">
    <location>
        <begin position="208"/>
        <end position="217"/>
    </location>
</feature>
<dbReference type="PANTHER" id="PTHR28284:SF1">
    <property type="entry name" value="NUCLEOPORIN NUP60"/>
    <property type="match status" value="1"/>
</dbReference>
<dbReference type="GO" id="GO:0034398">
    <property type="term" value="P:telomere tethering at nuclear periphery"/>
    <property type="evidence" value="ECO:0007669"/>
    <property type="project" value="TreeGrafter"/>
</dbReference>
<feature type="region of interest" description="Disordered" evidence="1">
    <location>
        <begin position="367"/>
        <end position="429"/>
    </location>
</feature>
<proteinExistence type="predicted"/>
<dbReference type="GO" id="GO:0006607">
    <property type="term" value="P:NLS-bearing protein import into nucleus"/>
    <property type="evidence" value="ECO:0007669"/>
    <property type="project" value="TreeGrafter"/>
</dbReference>
<feature type="compositionally biased region" description="Basic and acidic residues" evidence="1">
    <location>
        <begin position="368"/>
        <end position="377"/>
    </location>
</feature>
<feature type="compositionally biased region" description="Polar residues" evidence="1">
    <location>
        <begin position="27"/>
        <end position="38"/>
    </location>
</feature>
<protein>
    <submittedName>
        <fullName evidence="2">Uncharacterized protein</fullName>
    </submittedName>
</protein>
<gene>
    <name evidence="2" type="ORF">NADFUDRAFT_77110</name>
</gene>
<feature type="compositionally biased region" description="Low complexity" evidence="1">
    <location>
        <begin position="62"/>
        <end position="77"/>
    </location>
</feature>
<feature type="region of interest" description="Disordered" evidence="1">
    <location>
        <begin position="62"/>
        <end position="102"/>
    </location>
</feature>
<accession>A0A1E3PPC3</accession>
<sequence>MGKRSVESPANSRLSQARSKTPYARPSTAQSNDENYNTLVPSTPNIFSLVKQYLTPTKWHFSSKPPFSSSPLSTTTSADLENNYSEHRSNNQKRARRNEFGSNRLYPKIDNISFSESTSLYPANNSHITPSLNPSSFMGKPSYFTPRPAVPFHGSPNQKLAAFFQQKGDAPLSEIEQAGVLALINEANKSGTSLLSDTPEQEVETSYDMDTSFTATPSRLPRKSLNKPAHQSPNVLREKQVSMSSPSNVRHLKEAGADIRFDNKPLTYIPTPYRPGSSGLSSSINMAPNSLVINDNDGLSPNQSFSIPEKKPLSKTASTLLSIIDPVEDNEPANKKIKSEAVIPDNLKSMVNPYVVKSAVPSKVTPYKRADLRDAKTPTKQKINFNTNNNYNASPPKNPLSDLEKTMPLEKKEESDGGSSSALKLSTSASTESTSPAAFFDKYKPAHSSKLRESTNEDSTKLGLIGSHSGIPEFKVSPEKFQTQKQDFETTDVSPSKPLYPSFSSLNKEKKLPTEAATPFAFSSLSVPTSSSFKISSTSTPAETASDSIKDKNNTLSTDAIDNKLADKPLSAASVFSFGKAATSPFKLEAMLELKPKPEAKTALAPPTFSFNFGANSTERKADSEVVAEPIALIESKESLAKTTTKPIFSFDSASTSSSVFTVASTAPVAIPAYSTSTPFTFGSTVEKSSPVKEINPVEKLRPVEEAKPVLSFSSPKVSSEMNSHSTSAKVDSSKYKDVFMFNVTYNDIIENIALPRVKIDEYKNSSFIF</sequence>
<keyword evidence="3" id="KW-1185">Reference proteome</keyword>
<feature type="compositionally biased region" description="Low complexity" evidence="1">
    <location>
        <begin position="417"/>
        <end position="429"/>
    </location>
</feature>
<dbReference type="PANTHER" id="PTHR28284">
    <property type="entry name" value="NUCLEOPORIN NUP60"/>
    <property type="match status" value="1"/>
</dbReference>
<dbReference type="OrthoDB" id="4092074at2759"/>
<dbReference type="InterPro" id="IPR034432">
    <property type="entry name" value="Nup60"/>
</dbReference>